<organism evidence="2 3">
    <name type="scientific">Stecheria intestinalis</name>
    <dbReference type="NCBI Taxonomy" id="2606630"/>
    <lineage>
        <taxon>Bacteria</taxon>
        <taxon>Bacillati</taxon>
        <taxon>Bacillota</taxon>
        <taxon>Erysipelotrichia</taxon>
        <taxon>Erysipelotrichales</taxon>
        <taxon>Erysipelotrichaceae</taxon>
        <taxon>Stecheria</taxon>
    </lineage>
</organism>
<feature type="transmembrane region" description="Helical" evidence="1">
    <location>
        <begin position="294"/>
        <end position="313"/>
    </location>
</feature>
<feature type="transmembrane region" description="Helical" evidence="1">
    <location>
        <begin position="156"/>
        <end position="173"/>
    </location>
</feature>
<keyword evidence="1" id="KW-0812">Transmembrane</keyword>
<dbReference type="Proteomes" id="UP000461880">
    <property type="component" value="Unassembled WGS sequence"/>
</dbReference>
<keyword evidence="1" id="KW-0472">Membrane</keyword>
<gene>
    <name evidence="2" type="ORF">FYJ51_07210</name>
</gene>
<feature type="transmembrane region" description="Helical" evidence="1">
    <location>
        <begin position="271"/>
        <end position="288"/>
    </location>
</feature>
<keyword evidence="3" id="KW-1185">Reference proteome</keyword>
<proteinExistence type="predicted"/>
<feature type="transmembrane region" description="Helical" evidence="1">
    <location>
        <begin position="132"/>
        <end position="150"/>
    </location>
</feature>
<reference evidence="2 3" key="1">
    <citation type="submission" date="2019-08" db="EMBL/GenBank/DDBJ databases">
        <title>In-depth cultivation of the pig gut microbiome towards novel bacterial diversity and tailored functional studies.</title>
        <authorList>
            <person name="Wylensek D."/>
            <person name="Hitch T.C.A."/>
            <person name="Clavel T."/>
        </authorList>
    </citation>
    <scope>NUCLEOTIDE SEQUENCE [LARGE SCALE GENOMIC DNA]</scope>
    <source>
        <strain evidence="2 3">Oil+RF-744-GAM-WT-6</strain>
    </source>
</reference>
<feature type="transmembrane region" description="Helical" evidence="1">
    <location>
        <begin position="325"/>
        <end position="345"/>
    </location>
</feature>
<evidence type="ECO:0000313" key="3">
    <source>
        <dbReference type="Proteomes" id="UP000461880"/>
    </source>
</evidence>
<dbReference type="EMBL" id="VUMN01000015">
    <property type="protein sequence ID" value="MSS58692.1"/>
    <property type="molecule type" value="Genomic_DNA"/>
</dbReference>
<comment type="caution">
    <text evidence="2">The sequence shown here is derived from an EMBL/GenBank/DDBJ whole genome shotgun (WGS) entry which is preliminary data.</text>
</comment>
<evidence type="ECO:0000256" key="1">
    <source>
        <dbReference type="SAM" id="Phobius"/>
    </source>
</evidence>
<keyword evidence="1" id="KW-1133">Transmembrane helix</keyword>
<dbReference type="AlphaFoldDB" id="A0A7X2NSE2"/>
<feature type="transmembrane region" description="Helical" evidence="1">
    <location>
        <begin position="249"/>
        <end position="264"/>
    </location>
</feature>
<name>A0A7X2NSE2_9FIRM</name>
<accession>A0A7X2NSE2</accession>
<dbReference type="RefSeq" id="WP_154504550.1">
    <property type="nucleotide sequence ID" value="NZ_VUMN01000015.1"/>
</dbReference>
<feature type="transmembrane region" description="Helical" evidence="1">
    <location>
        <begin position="100"/>
        <end position="120"/>
    </location>
</feature>
<protein>
    <submittedName>
        <fullName evidence="2">Uncharacterized protein</fullName>
    </submittedName>
</protein>
<sequence length="347" mass="39800">MLGTISFSPRIESAVIAGNGTIILISVQSIFRFHYSTQLTSVSAHRYSNLANRENMLGFLSKFWKIVTDRRLLISLYIFHLLYIRDVLIDIFSSGQALSFFYRFGWFLAFYVAFDMLVELFSGKLIIKKQQISFWIFFGWAFICTFFNPNGLSHESARQLALFLMNSYLLVTLKKRIGQKQTDRFFTFIGYQVVIVFLIINLVNLYCYIHYKTGGSELSGILASSNLFVMDNGQHGEQFKGIYEWITDGSYRCLLSLLIGLILADKRKMPWLLASTNGVICAVMLVLQDCRSSLIGLFLTAAFLIWYLIKKLLVHFCEYRTKYKLVQILLGILLFAIILSAAAAFSK</sequence>
<feature type="transmembrane region" description="Helical" evidence="1">
    <location>
        <begin position="72"/>
        <end position="94"/>
    </location>
</feature>
<evidence type="ECO:0000313" key="2">
    <source>
        <dbReference type="EMBL" id="MSS58692.1"/>
    </source>
</evidence>
<feature type="transmembrane region" description="Helical" evidence="1">
    <location>
        <begin position="185"/>
        <end position="211"/>
    </location>
</feature>